<comment type="caution">
    <text evidence="5">The sequence shown here is derived from an EMBL/GenBank/DDBJ whole genome shotgun (WGS) entry which is preliminary data.</text>
</comment>
<evidence type="ECO:0000256" key="3">
    <source>
        <dbReference type="PROSITE-ProRule" id="PRU00023"/>
    </source>
</evidence>
<dbReference type="SMART" id="SM00248">
    <property type="entry name" value="ANK"/>
    <property type="match status" value="4"/>
</dbReference>
<dbReference type="EMBL" id="JAXIOK010000014">
    <property type="protein sequence ID" value="KAK4756033.1"/>
    <property type="molecule type" value="Genomic_DNA"/>
</dbReference>
<feature type="repeat" description="ANK" evidence="3">
    <location>
        <begin position="270"/>
        <end position="302"/>
    </location>
</feature>
<sequence length="370" mass="39885">MEGDKSKKKLVEVTPGSEVVIDFVLSRKCRANVQLRSLCPASTVAFKVQTSSPDRFLVNPPIGTISPLSAITFQIILKPQHQLPPTYPRSLSDRFLVRAAALDQSDSTAPESINSWLSSRPPGTTQDIKLKVAFVGPSLLHHAVSCGDFDAVRKLVKRRNTILAGLSHEKADALIQIVASSEHPFDMAKLLVELGLGFRQAGMNVDEDGGDAAGRSIDDAACVDNLRRTEAEESERGEAILTAARRGDLKQLESLIDGVGGTIPTFSDQYGLTGLHAASIKGHTEVVELLIRRGMDLECQDKEGHRPLHLAVEGGSVSTVQALIDLGADVNAATRSGATPLYTAKAMGYGDIARLLEESMAERECQYSYK</sequence>
<evidence type="ECO:0000313" key="6">
    <source>
        <dbReference type="Proteomes" id="UP001345219"/>
    </source>
</evidence>
<gene>
    <name evidence="5" type="ORF">SAY87_009790</name>
</gene>
<dbReference type="InterPro" id="IPR013783">
    <property type="entry name" value="Ig-like_fold"/>
</dbReference>
<dbReference type="PANTHER" id="PTHR24198">
    <property type="entry name" value="ANKYRIN REPEAT AND PROTEIN KINASE DOMAIN-CONTAINING PROTEIN"/>
    <property type="match status" value="1"/>
</dbReference>
<feature type="domain" description="MSP" evidence="4">
    <location>
        <begin position="10"/>
        <end position="135"/>
    </location>
</feature>
<dbReference type="PROSITE" id="PS50297">
    <property type="entry name" value="ANK_REP_REGION"/>
    <property type="match status" value="2"/>
</dbReference>
<dbReference type="PROSITE" id="PS50088">
    <property type="entry name" value="ANK_REPEAT"/>
    <property type="match status" value="2"/>
</dbReference>
<accession>A0AAN7PYK1</accession>
<keyword evidence="1" id="KW-0677">Repeat</keyword>
<evidence type="ECO:0000256" key="2">
    <source>
        <dbReference type="ARBA" id="ARBA00023043"/>
    </source>
</evidence>
<dbReference type="Gene3D" id="1.25.40.20">
    <property type="entry name" value="Ankyrin repeat-containing domain"/>
    <property type="match status" value="1"/>
</dbReference>
<dbReference type="Proteomes" id="UP001345219">
    <property type="component" value="Chromosome 8"/>
</dbReference>
<evidence type="ECO:0000256" key="1">
    <source>
        <dbReference type="ARBA" id="ARBA00022737"/>
    </source>
</evidence>
<keyword evidence="2 3" id="KW-0040">ANK repeat</keyword>
<dbReference type="AlphaFoldDB" id="A0AAN7PYK1"/>
<dbReference type="SUPFAM" id="SSF49354">
    <property type="entry name" value="PapD-like"/>
    <property type="match status" value="1"/>
</dbReference>
<dbReference type="InterPro" id="IPR002110">
    <property type="entry name" value="Ankyrin_rpt"/>
</dbReference>
<dbReference type="InterPro" id="IPR036770">
    <property type="entry name" value="Ankyrin_rpt-contain_sf"/>
</dbReference>
<dbReference type="PANTHER" id="PTHR24198:SF194">
    <property type="entry name" value="INVERSIN-A"/>
    <property type="match status" value="1"/>
</dbReference>
<proteinExistence type="predicted"/>
<evidence type="ECO:0000313" key="5">
    <source>
        <dbReference type="EMBL" id="KAK4756033.1"/>
    </source>
</evidence>
<dbReference type="Pfam" id="PF00635">
    <property type="entry name" value="Motile_Sperm"/>
    <property type="match status" value="1"/>
</dbReference>
<dbReference type="InterPro" id="IPR008962">
    <property type="entry name" value="PapD-like_sf"/>
</dbReference>
<keyword evidence="6" id="KW-1185">Reference proteome</keyword>
<feature type="repeat" description="ANK" evidence="3">
    <location>
        <begin position="303"/>
        <end position="335"/>
    </location>
</feature>
<dbReference type="PROSITE" id="PS50202">
    <property type="entry name" value="MSP"/>
    <property type="match status" value="1"/>
</dbReference>
<dbReference type="Gene3D" id="2.60.40.10">
    <property type="entry name" value="Immunoglobulins"/>
    <property type="match status" value="1"/>
</dbReference>
<dbReference type="PRINTS" id="PR01415">
    <property type="entry name" value="ANKYRIN"/>
</dbReference>
<protein>
    <recommendedName>
        <fullName evidence="4">MSP domain-containing protein</fullName>
    </recommendedName>
</protein>
<organism evidence="5 6">
    <name type="scientific">Trapa incisa</name>
    <dbReference type="NCBI Taxonomy" id="236973"/>
    <lineage>
        <taxon>Eukaryota</taxon>
        <taxon>Viridiplantae</taxon>
        <taxon>Streptophyta</taxon>
        <taxon>Embryophyta</taxon>
        <taxon>Tracheophyta</taxon>
        <taxon>Spermatophyta</taxon>
        <taxon>Magnoliopsida</taxon>
        <taxon>eudicotyledons</taxon>
        <taxon>Gunneridae</taxon>
        <taxon>Pentapetalae</taxon>
        <taxon>rosids</taxon>
        <taxon>malvids</taxon>
        <taxon>Myrtales</taxon>
        <taxon>Lythraceae</taxon>
        <taxon>Trapa</taxon>
    </lineage>
</organism>
<evidence type="ECO:0000259" key="4">
    <source>
        <dbReference type="PROSITE" id="PS50202"/>
    </source>
</evidence>
<name>A0AAN7PYK1_9MYRT</name>
<dbReference type="Pfam" id="PF12796">
    <property type="entry name" value="Ank_2"/>
    <property type="match status" value="1"/>
</dbReference>
<dbReference type="SUPFAM" id="SSF48403">
    <property type="entry name" value="Ankyrin repeat"/>
    <property type="match status" value="1"/>
</dbReference>
<dbReference type="InterPro" id="IPR000535">
    <property type="entry name" value="MSP_dom"/>
</dbReference>
<reference evidence="5 6" key="1">
    <citation type="journal article" date="2023" name="Hortic Res">
        <title>Pangenome of water caltrop reveals structural variations and asymmetric subgenome divergence after allopolyploidization.</title>
        <authorList>
            <person name="Zhang X."/>
            <person name="Chen Y."/>
            <person name="Wang L."/>
            <person name="Yuan Y."/>
            <person name="Fang M."/>
            <person name="Shi L."/>
            <person name="Lu R."/>
            <person name="Comes H.P."/>
            <person name="Ma Y."/>
            <person name="Chen Y."/>
            <person name="Huang G."/>
            <person name="Zhou Y."/>
            <person name="Zheng Z."/>
            <person name="Qiu Y."/>
        </authorList>
    </citation>
    <scope>NUCLEOTIDE SEQUENCE [LARGE SCALE GENOMIC DNA]</scope>
    <source>
        <tissue evidence="5">Roots</tissue>
    </source>
</reference>